<dbReference type="RefSeq" id="WP_124877327.1">
    <property type="nucleotide sequence ID" value="NZ_RQJO01000010.1"/>
</dbReference>
<dbReference type="Pfam" id="PF02836">
    <property type="entry name" value="Glyco_hydro_2_C"/>
    <property type="match status" value="1"/>
</dbReference>
<evidence type="ECO:0000256" key="3">
    <source>
        <dbReference type="ARBA" id="ARBA00023295"/>
    </source>
</evidence>
<dbReference type="Pfam" id="PF02837">
    <property type="entry name" value="Glyco_hydro_2_N"/>
    <property type="match status" value="1"/>
</dbReference>
<organism evidence="7 8">
    <name type="scientific">Larkinella rosea</name>
    <dbReference type="NCBI Taxonomy" id="2025312"/>
    <lineage>
        <taxon>Bacteria</taxon>
        <taxon>Pseudomonadati</taxon>
        <taxon>Bacteroidota</taxon>
        <taxon>Cytophagia</taxon>
        <taxon>Cytophagales</taxon>
        <taxon>Spirosomataceae</taxon>
        <taxon>Larkinella</taxon>
    </lineage>
</organism>
<feature type="domain" description="Glycoside hydrolase family 2 catalytic" evidence="5">
    <location>
        <begin position="340"/>
        <end position="485"/>
    </location>
</feature>
<dbReference type="Pfam" id="PF00703">
    <property type="entry name" value="Glyco_hydro_2"/>
    <property type="match status" value="1"/>
</dbReference>
<dbReference type="InterPro" id="IPR017853">
    <property type="entry name" value="GH"/>
</dbReference>
<dbReference type="SUPFAM" id="SSF49303">
    <property type="entry name" value="beta-Galactosidase/glucuronidase domain"/>
    <property type="match status" value="1"/>
</dbReference>
<keyword evidence="3" id="KW-0326">Glycosidase</keyword>
<dbReference type="InterPro" id="IPR008979">
    <property type="entry name" value="Galactose-bd-like_sf"/>
</dbReference>
<keyword evidence="2" id="KW-0378">Hydrolase</keyword>
<evidence type="ECO:0000313" key="8">
    <source>
        <dbReference type="Proteomes" id="UP000271925"/>
    </source>
</evidence>
<proteinExistence type="inferred from homology"/>
<accession>A0A3P1BIR0</accession>
<evidence type="ECO:0000259" key="4">
    <source>
        <dbReference type="Pfam" id="PF00703"/>
    </source>
</evidence>
<reference evidence="7 8" key="1">
    <citation type="submission" date="2018-11" db="EMBL/GenBank/DDBJ databases">
        <authorList>
            <person name="Zhou Z."/>
            <person name="Wang G."/>
        </authorList>
    </citation>
    <scope>NUCLEOTIDE SEQUENCE [LARGE SCALE GENOMIC DNA]</scope>
    <source>
        <strain evidence="7 8">KCTC52004</strain>
    </source>
</reference>
<evidence type="ECO:0000259" key="6">
    <source>
        <dbReference type="Pfam" id="PF02837"/>
    </source>
</evidence>
<dbReference type="InterPro" id="IPR006104">
    <property type="entry name" value="Glyco_hydro_2_N"/>
</dbReference>
<dbReference type="Gene3D" id="2.60.120.260">
    <property type="entry name" value="Galactose-binding domain-like"/>
    <property type="match status" value="1"/>
</dbReference>
<dbReference type="PANTHER" id="PTHR42732">
    <property type="entry name" value="BETA-GALACTOSIDASE"/>
    <property type="match status" value="1"/>
</dbReference>
<dbReference type="InterPro" id="IPR006103">
    <property type="entry name" value="Glyco_hydro_2_cat"/>
</dbReference>
<dbReference type="InterPro" id="IPR006102">
    <property type="entry name" value="Ig-like_GH2"/>
</dbReference>
<keyword evidence="8" id="KW-1185">Reference proteome</keyword>
<dbReference type="GO" id="GO:0005975">
    <property type="term" value="P:carbohydrate metabolic process"/>
    <property type="evidence" value="ECO:0007669"/>
    <property type="project" value="InterPro"/>
</dbReference>
<protein>
    <submittedName>
        <fullName evidence="7">Beta-galactosidase</fullName>
    </submittedName>
</protein>
<feature type="domain" description="Glycosyl hydrolases family 2 sugar binding" evidence="6">
    <location>
        <begin position="31"/>
        <end position="218"/>
    </location>
</feature>
<comment type="caution">
    <text evidence="7">The sequence shown here is derived from an EMBL/GenBank/DDBJ whole genome shotgun (WGS) entry which is preliminary data.</text>
</comment>
<name>A0A3P1BIR0_9BACT</name>
<dbReference type="GO" id="GO:0004553">
    <property type="term" value="F:hydrolase activity, hydrolyzing O-glycosyl compounds"/>
    <property type="evidence" value="ECO:0007669"/>
    <property type="project" value="InterPro"/>
</dbReference>
<dbReference type="AlphaFoldDB" id="A0A3P1BIR0"/>
<gene>
    <name evidence="7" type="ORF">EHT25_21975</name>
</gene>
<dbReference type="InterPro" id="IPR013783">
    <property type="entry name" value="Ig-like_fold"/>
</dbReference>
<evidence type="ECO:0000259" key="5">
    <source>
        <dbReference type="Pfam" id="PF02836"/>
    </source>
</evidence>
<sequence>MMQKSGFNILILALGAWLVNPVHIFGQNKLSLAGEWQLRLDPADLGLRQHWWLADYTDKVKLPGSLTENGKGNEVDLQTPWVGDIFDSTYFVSDRYKKYRENPIKIPFWLKPVKYYAGPAWYKRQIDIPANWDKKRITLNLERCHWETMVYVNGQFCGTRNSLVSAHQFDLTKLLRPGKNTIAVRVDNRYKLHVGPNSHSVADHTQTNWNGLVGDLSLTVDSLTYIDDVRVFPNLSAKAINVALSLHQPRRQTFQGKIILQAQSLQKNGAALPEWSQPVRLTAEETTVTPTYTLSNPQLWDEFNPNLYKLLVKLVNEQNQVMSEKEVTFGMREMGTSGTRLTINGRPIFLRGDVECATFPLTGYPPTTEPYWEKIMKTSRQYGLNHLRFHSWCPPEAAFNVADRLGIYLYVESPLWANQSSAVGTGGVIDDFIYQESERILKAYGNHPSFCMMSYGNEPGGAYQADFLGRWVDHFKKKDSRRLYTSGAGWPMLPENQFHIHSDARIQRWGEGVNSIINSGSPKTSYDWREITKTATAPYISHEIGQWCAYPNFKEIAKYTGVVKATNFEIFKETLEEAGMGDQAEAFLHSSGRLQTLCYKADMEAALRTPGFAGFQLLGLHDFPGQGSALVGALDVFWESKGYTTPAEYRTFCGPTVLLARMDKLVYENNETLRAALEIAHFGAGELTNQTVIWQVLDAAGKVKTSGSLTKDKVAIDNLQPIGTAQLPLAVFKKPEMLTLKVALKGTDVVNSWNFWVYPAAVNPDAATGNVIVAHALTSDVVNQLQNGAKVLLLPYGHVKKGKGAEVAIGFSTVFWNTSWTNGQAPHTLGLICNPAHPLFAAFPTEGSSNYQWQDLVSHSQAIILDDFPKNLRPLIQPIDTWFENRRLSLAFEGRVGKGKLMVCSIDLESNLAQRPAARQLKFSLLNYMNSSQFKPTNELAIDPINQLVQDETSLIIPARKP</sequence>
<comment type="similarity">
    <text evidence="1">Belongs to the glycosyl hydrolase 2 family.</text>
</comment>
<dbReference type="Gene3D" id="2.60.40.10">
    <property type="entry name" value="Immunoglobulins"/>
    <property type="match status" value="1"/>
</dbReference>
<feature type="domain" description="Glycoside hydrolase family 2 immunoglobulin-like beta-sandwich" evidence="4">
    <location>
        <begin position="224"/>
        <end position="332"/>
    </location>
</feature>
<dbReference type="PANTHER" id="PTHR42732:SF1">
    <property type="entry name" value="BETA-MANNOSIDASE"/>
    <property type="match status" value="1"/>
</dbReference>
<dbReference type="EMBL" id="RQJO01000010">
    <property type="protein sequence ID" value="RRB00862.1"/>
    <property type="molecule type" value="Genomic_DNA"/>
</dbReference>
<dbReference type="SUPFAM" id="SSF51445">
    <property type="entry name" value="(Trans)glycosidases"/>
    <property type="match status" value="1"/>
</dbReference>
<evidence type="ECO:0000256" key="2">
    <source>
        <dbReference type="ARBA" id="ARBA00022801"/>
    </source>
</evidence>
<dbReference type="OrthoDB" id="9814867at2"/>
<dbReference type="InterPro" id="IPR036156">
    <property type="entry name" value="Beta-gal/glucu_dom_sf"/>
</dbReference>
<dbReference type="Gene3D" id="3.20.20.80">
    <property type="entry name" value="Glycosidases"/>
    <property type="match status" value="1"/>
</dbReference>
<dbReference type="SUPFAM" id="SSF49785">
    <property type="entry name" value="Galactose-binding domain-like"/>
    <property type="match status" value="1"/>
</dbReference>
<dbReference type="InterPro" id="IPR051913">
    <property type="entry name" value="GH2_Domain-Containing"/>
</dbReference>
<evidence type="ECO:0000256" key="1">
    <source>
        <dbReference type="ARBA" id="ARBA00007401"/>
    </source>
</evidence>
<dbReference type="Proteomes" id="UP000271925">
    <property type="component" value="Unassembled WGS sequence"/>
</dbReference>
<evidence type="ECO:0000313" key="7">
    <source>
        <dbReference type="EMBL" id="RRB00862.1"/>
    </source>
</evidence>